<keyword evidence="3" id="KW-1185">Reference proteome</keyword>
<comment type="caution">
    <text evidence="2">The sequence shown here is derived from an EMBL/GenBank/DDBJ whole genome shotgun (WGS) entry which is preliminary data.</text>
</comment>
<sequence length="144" mass="16264">MKVLFDTSVLLPALDVKHTQHEACYKLLKNCEANAEVIVLNTHLMAELFNNLTKQPRLAITVAEINLTVHRLADRYVNVELNMTDYLAAIDRCTSLGLRGGVVYDALHFQAAIKAKVNVLYTGNLRDFERLKTEEITFGIKSPY</sequence>
<accession>A0ABX0XGR4</accession>
<dbReference type="SUPFAM" id="SSF88723">
    <property type="entry name" value="PIN domain-like"/>
    <property type="match status" value="1"/>
</dbReference>
<organism evidence="2 3">
    <name type="scientific">Neolewinella antarctica</name>
    <dbReference type="NCBI Taxonomy" id="442734"/>
    <lineage>
        <taxon>Bacteria</taxon>
        <taxon>Pseudomonadati</taxon>
        <taxon>Bacteroidota</taxon>
        <taxon>Saprospiria</taxon>
        <taxon>Saprospirales</taxon>
        <taxon>Lewinellaceae</taxon>
        <taxon>Neolewinella</taxon>
    </lineage>
</organism>
<feature type="domain" description="PIN" evidence="1">
    <location>
        <begin position="3"/>
        <end position="131"/>
    </location>
</feature>
<dbReference type="Pfam" id="PF01850">
    <property type="entry name" value="PIN"/>
    <property type="match status" value="1"/>
</dbReference>
<protein>
    <submittedName>
        <fullName evidence="2">Nucleic acid-binding protein</fullName>
    </submittedName>
</protein>
<name>A0ABX0XGR4_9BACT</name>
<evidence type="ECO:0000259" key="1">
    <source>
        <dbReference type="Pfam" id="PF01850"/>
    </source>
</evidence>
<proteinExistence type="predicted"/>
<dbReference type="InterPro" id="IPR002716">
    <property type="entry name" value="PIN_dom"/>
</dbReference>
<evidence type="ECO:0000313" key="3">
    <source>
        <dbReference type="Proteomes" id="UP000770785"/>
    </source>
</evidence>
<dbReference type="InterPro" id="IPR029060">
    <property type="entry name" value="PIN-like_dom_sf"/>
</dbReference>
<gene>
    <name evidence="2" type="ORF">GGR27_003910</name>
</gene>
<evidence type="ECO:0000313" key="2">
    <source>
        <dbReference type="EMBL" id="NJC28387.1"/>
    </source>
</evidence>
<dbReference type="Gene3D" id="3.40.50.1010">
    <property type="entry name" value="5'-nuclease"/>
    <property type="match status" value="1"/>
</dbReference>
<dbReference type="EMBL" id="JAATJH010000011">
    <property type="protein sequence ID" value="NJC28387.1"/>
    <property type="molecule type" value="Genomic_DNA"/>
</dbReference>
<dbReference type="Proteomes" id="UP000770785">
    <property type="component" value="Unassembled WGS sequence"/>
</dbReference>
<reference evidence="2 3" key="1">
    <citation type="submission" date="2020-03" db="EMBL/GenBank/DDBJ databases">
        <title>Genomic Encyclopedia of Type Strains, Phase IV (KMG-IV): sequencing the most valuable type-strain genomes for metagenomic binning, comparative biology and taxonomic classification.</title>
        <authorList>
            <person name="Goeker M."/>
        </authorList>
    </citation>
    <scope>NUCLEOTIDE SEQUENCE [LARGE SCALE GENOMIC DNA]</scope>
    <source>
        <strain evidence="2 3">DSM 105096</strain>
    </source>
</reference>
<dbReference type="RefSeq" id="WP_168040359.1">
    <property type="nucleotide sequence ID" value="NZ_JAATJH010000011.1"/>
</dbReference>